<comment type="pathway">
    <text evidence="2 15">Purine metabolism; IMP biosynthesis via de novo pathway; 5-amino-1-(5-phospho-D-ribosyl)imidazole from N(2)-formyl-N(1)-(5-phospho-D-ribosyl)glycinamide: step 2/2.</text>
</comment>
<feature type="domain" description="PurM-like N-terminal" evidence="16">
    <location>
        <begin position="66"/>
        <end position="170"/>
    </location>
</feature>
<accession>A0A346Y4X1</accession>
<evidence type="ECO:0000256" key="3">
    <source>
        <dbReference type="ARBA" id="ARBA00010280"/>
    </source>
</evidence>
<dbReference type="EC" id="6.3.3.1" evidence="4 15"/>
<dbReference type="GO" id="GO:0004641">
    <property type="term" value="F:phosphoribosylformylglycinamidine cyclo-ligase activity"/>
    <property type="evidence" value="ECO:0007669"/>
    <property type="project" value="UniProtKB-UniRule"/>
</dbReference>
<dbReference type="NCBIfam" id="TIGR00878">
    <property type="entry name" value="purM"/>
    <property type="match status" value="1"/>
</dbReference>
<dbReference type="SUPFAM" id="SSF56042">
    <property type="entry name" value="PurM C-terminal domain-like"/>
    <property type="match status" value="1"/>
</dbReference>
<dbReference type="GO" id="GO:0005524">
    <property type="term" value="F:ATP binding"/>
    <property type="evidence" value="ECO:0007669"/>
    <property type="project" value="UniProtKB-KW"/>
</dbReference>
<keyword evidence="19" id="KW-1185">Reference proteome</keyword>
<comment type="subcellular location">
    <subcellularLocation>
        <location evidence="1 15">Cytoplasm</location>
    </subcellularLocation>
</comment>
<dbReference type="InterPro" id="IPR036676">
    <property type="entry name" value="PurM-like_C_sf"/>
</dbReference>
<dbReference type="PANTHER" id="PTHR10520:SF12">
    <property type="entry name" value="TRIFUNCTIONAL PURINE BIOSYNTHETIC PROTEIN ADENOSINE-3"/>
    <property type="match status" value="1"/>
</dbReference>
<dbReference type="HAMAP" id="MF_00741">
    <property type="entry name" value="AIRS"/>
    <property type="match status" value="1"/>
</dbReference>
<organism evidence="18 19">
    <name type="scientific">Euzebya pacifica</name>
    <dbReference type="NCBI Taxonomy" id="1608957"/>
    <lineage>
        <taxon>Bacteria</taxon>
        <taxon>Bacillati</taxon>
        <taxon>Actinomycetota</taxon>
        <taxon>Nitriliruptoria</taxon>
        <taxon>Euzebyales</taxon>
    </lineage>
</organism>
<dbReference type="GO" id="GO:0006189">
    <property type="term" value="P:'de novo' IMP biosynthetic process"/>
    <property type="evidence" value="ECO:0007669"/>
    <property type="project" value="UniProtKB-UniRule"/>
</dbReference>
<dbReference type="EMBL" id="CP031165">
    <property type="protein sequence ID" value="AXV09518.1"/>
    <property type="molecule type" value="Genomic_DNA"/>
</dbReference>
<dbReference type="RefSeq" id="WP_114593690.1">
    <property type="nucleotide sequence ID" value="NZ_CP031165.1"/>
</dbReference>
<dbReference type="UniPathway" id="UPA00074">
    <property type="reaction ID" value="UER00129"/>
</dbReference>
<evidence type="ECO:0000259" key="16">
    <source>
        <dbReference type="Pfam" id="PF00586"/>
    </source>
</evidence>
<dbReference type="Pfam" id="PF02769">
    <property type="entry name" value="AIRS_C"/>
    <property type="match status" value="1"/>
</dbReference>
<dbReference type="GO" id="GO:0005829">
    <property type="term" value="C:cytosol"/>
    <property type="evidence" value="ECO:0007669"/>
    <property type="project" value="TreeGrafter"/>
</dbReference>
<dbReference type="InterPro" id="IPR010918">
    <property type="entry name" value="PurM-like_C_dom"/>
</dbReference>
<dbReference type="InterPro" id="IPR016188">
    <property type="entry name" value="PurM-like_N"/>
</dbReference>
<dbReference type="InterPro" id="IPR004733">
    <property type="entry name" value="PurM_cligase"/>
</dbReference>
<comment type="catalytic activity">
    <reaction evidence="14 15">
        <text>2-formamido-N(1)-(5-O-phospho-beta-D-ribosyl)acetamidine + ATP = 5-amino-1-(5-phospho-beta-D-ribosyl)imidazole + ADP + phosphate + H(+)</text>
        <dbReference type="Rhea" id="RHEA:23032"/>
        <dbReference type="ChEBI" id="CHEBI:15378"/>
        <dbReference type="ChEBI" id="CHEBI:30616"/>
        <dbReference type="ChEBI" id="CHEBI:43474"/>
        <dbReference type="ChEBI" id="CHEBI:137981"/>
        <dbReference type="ChEBI" id="CHEBI:147287"/>
        <dbReference type="ChEBI" id="CHEBI:456216"/>
        <dbReference type="EC" id="6.3.3.1"/>
    </reaction>
</comment>
<evidence type="ECO:0000256" key="2">
    <source>
        <dbReference type="ARBA" id="ARBA00004686"/>
    </source>
</evidence>
<dbReference type="Pfam" id="PF00586">
    <property type="entry name" value="AIRS"/>
    <property type="match status" value="1"/>
</dbReference>
<evidence type="ECO:0000313" key="19">
    <source>
        <dbReference type="Proteomes" id="UP000264006"/>
    </source>
</evidence>
<gene>
    <name evidence="15" type="primary">purM</name>
    <name evidence="18" type="ORF">DVS28_a4861</name>
</gene>
<evidence type="ECO:0000259" key="17">
    <source>
        <dbReference type="Pfam" id="PF02769"/>
    </source>
</evidence>
<dbReference type="KEGG" id="euz:DVS28_a4861"/>
<dbReference type="InterPro" id="IPR036921">
    <property type="entry name" value="PurM-like_N_sf"/>
</dbReference>
<comment type="similarity">
    <text evidence="3 15">Belongs to the AIR synthase family.</text>
</comment>
<dbReference type="Gene3D" id="3.30.1330.10">
    <property type="entry name" value="PurM-like, N-terminal domain"/>
    <property type="match status" value="1"/>
</dbReference>
<evidence type="ECO:0000256" key="5">
    <source>
        <dbReference type="ARBA" id="ARBA00020367"/>
    </source>
</evidence>
<evidence type="ECO:0000313" key="18">
    <source>
        <dbReference type="EMBL" id="AXV09518.1"/>
    </source>
</evidence>
<evidence type="ECO:0000256" key="6">
    <source>
        <dbReference type="ARBA" id="ARBA00022490"/>
    </source>
</evidence>
<keyword evidence="10 15" id="KW-0067">ATP-binding</keyword>
<evidence type="ECO:0000256" key="14">
    <source>
        <dbReference type="ARBA" id="ARBA00049057"/>
    </source>
</evidence>
<dbReference type="SUPFAM" id="SSF55326">
    <property type="entry name" value="PurM N-terminal domain-like"/>
    <property type="match status" value="1"/>
</dbReference>
<dbReference type="AlphaFoldDB" id="A0A346Y4X1"/>
<sequence>MSSHDTTPTGGETYASAGVDLDAADDVVERIKPHVARTTRPGVLDTIGGFGGLFELDTERYRKPVIVTATDGVGTKLAIARQLGRHDTVGIDLVAMVVDDIVVSGAEPQVFLDYVAIGKLDPDVVTELVAGIAEGCVRAGCALVGGETAEHPGVMPATDYDLAGFAVGMVEKDAILGPHRVSDGDVLIGMAASGLHSNGYSLARRLVEGLDLSEHHGLDRPLGDALLEPTAIYTKPCLALAEAGLVNALCHVTGGGLPGNLPRVLPESLGADVDTSSWTPGPLFELMGRLGQVEREEMFRVFNMGVGMVAVVPEHAVEAAVGLLSEHDVEAWVMGRVTGPAGVRLS</sequence>
<evidence type="ECO:0000256" key="7">
    <source>
        <dbReference type="ARBA" id="ARBA00022598"/>
    </source>
</evidence>
<feature type="domain" description="PurM-like C-terminal" evidence="17">
    <location>
        <begin position="183"/>
        <end position="343"/>
    </location>
</feature>
<keyword evidence="9 15" id="KW-0658">Purine biosynthesis</keyword>
<evidence type="ECO:0000256" key="10">
    <source>
        <dbReference type="ARBA" id="ARBA00022840"/>
    </source>
</evidence>
<evidence type="ECO:0000256" key="15">
    <source>
        <dbReference type="HAMAP-Rule" id="MF_00741"/>
    </source>
</evidence>
<dbReference type="Proteomes" id="UP000264006">
    <property type="component" value="Chromosome"/>
</dbReference>
<dbReference type="CDD" id="cd02196">
    <property type="entry name" value="PurM"/>
    <property type="match status" value="1"/>
</dbReference>
<keyword evidence="6 15" id="KW-0963">Cytoplasm</keyword>
<evidence type="ECO:0000256" key="12">
    <source>
        <dbReference type="ARBA" id="ARBA00032931"/>
    </source>
</evidence>
<evidence type="ECO:0000256" key="1">
    <source>
        <dbReference type="ARBA" id="ARBA00004496"/>
    </source>
</evidence>
<evidence type="ECO:0000256" key="9">
    <source>
        <dbReference type="ARBA" id="ARBA00022755"/>
    </source>
</evidence>
<proteinExistence type="inferred from homology"/>
<evidence type="ECO:0000256" key="4">
    <source>
        <dbReference type="ARBA" id="ARBA00013047"/>
    </source>
</evidence>
<evidence type="ECO:0000256" key="8">
    <source>
        <dbReference type="ARBA" id="ARBA00022741"/>
    </source>
</evidence>
<evidence type="ECO:0000256" key="11">
    <source>
        <dbReference type="ARBA" id="ARBA00031908"/>
    </source>
</evidence>
<keyword evidence="8 15" id="KW-0547">Nucleotide-binding</keyword>
<name>A0A346Y4X1_9ACTN</name>
<dbReference type="GO" id="GO:0046084">
    <property type="term" value="P:adenine biosynthetic process"/>
    <property type="evidence" value="ECO:0007669"/>
    <property type="project" value="TreeGrafter"/>
</dbReference>
<dbReference type="FunFam" id="3.30.1330.10:FF:000001">
    <property type="entry name" value="Phosphoribosylformylglycinamidine cyclo-ligase"/>
    <property type="match status" value="1"/>
</dbReference>
<reference evidence="18 19" key="1">
    <citation type="submission" date="2018-09" db="EMBL/GenBank/DDBJ databases">
        <title>Complete genome sequence of Euzebya sp. DY32-46 isolated from seawater of Pacific Ocean.</title>
        <authorList>
            <person name="Xu L."/>
            <person name="Wu Y.-H."/>
            <person name="Xu X.-W."/>
        </authorList>
    </citation>
    <scope>NUCLEOTIDE SEQUENCE [LARGE SCALE GENOMIC DNA]</scope>
    <source>
        <strain evidence="18 19">DY32-46</strain>
    </source>
</reference>
<protein>
    <recommendedName>
        <fullName evidence="5 15">Phosphoribosylformylglycinamidine cyclo-ligase</fullName>
        <ecNumber evidence="4 15">6.3.3.1</ecNumber>
    </recommendedName>
    <alternativeName>
        <fullName evidence="12 15">AIR synthase</fullName>
    </alternativeName>
    <alternativeName>
        <fullName evidence="13 15">AIRS</fullName>
    </alternativeName>
    <alternativeName>
        <fullName evidence="11 15">Phosphoribosyl-aminoimidazole synthetase</fullName>
    </alternativeName>
</protein>
<dbReference type="PANTHER" id="PTHR10520">
    <property type="entry name" value="TRIFUNCTIONAL PURINE BIOSYNTHETIC PROTEIN ADENOSINE-3-RELATED"/>
    <property type="match status" value="1"/>
</dbReference>
<keyword evidence="7 15" id="KW-0436">Ligase</keyword>
<dbReference type="OrthoDB" id="9777881at2"/>
<evidence type="ECO:0000256" key="13">
    <source>
        <dbReference type="ARBA" id="ARBA00033093"/>
    </source>
</evidence>
<dbReference type="GO" id="GO:0004637">
    <property type="term" value="F:phosphoribosylamine-glycine ligase activity"/>
    <property type="evidence" value="ECO:0007669"/>
    <property type="project" value="TreeGrafter"/>
</dbReference>
<dbReference type="FunFam" id="3.90.650.10:FF:000011">
    <property type="entry name" value="Phosphoribosylformylglycinamidine cyclo-ligase"/>
    <property type="match status" value="1"/>
</dbReference>
<dbReference type="Gene3D" id="3.90.650.10">
    <property type="entry name" value="PurM-like C-terminal domain"/>
    <property type="match status" value="1"/>
</dbReference>